<keyword evidence="3" id="KW-1185">Reference proteome</keyword>
<dbReference type="EMBL" id="JADGJW010000337">
    <property type="protein sequence ID" value="KAJ3219511.1"/>
    <property type="molecule type" value="Genomic_DNA"/>
</dbReference>
<evidence type="ECO:0000313" key="3">
    <source>
        <dbReference type="Proteomes" id="UP001211065"/>
    </source>
</evidence>
<keyword evidence="1" id="KW-0472">Membrane</keyword>
<comment type="caution">
    <text evidence="2">The sequence shown here is derived from an EMBL/GenBank/DDBJ whole genome shotgun (WGS) entry which is preliminary data.</text>
</comment>
<keyword evidence="1" id="KW-0812">Transmembrane</keyword>
<sequence length="356" mass="41407">MYKLEYLNCAGNAFEIKLNDHSIEKLIPKNLTKAEKIQLTFQLNEFKVEFKNYETAFYSNMRKDLEKEKDFKETFEIKTTQKSVYSGLIQTEKNCQFYINLNSKQNSISPFKIFPLTVEKNQSCYDLGDALFNIKFGEEKKENFGFKMQEVNISKSFKITRKIEKFYHKNTTEISLSLLGKVFTDLVNLFLGKLVFADGYSPCDFEVQYDYFRSRNALAVLISTGKRGVPSIHGLVFAENRAKEENPIQFLSVDDADYKALKSLIVEKNAENLTITVFPDENPWIAQLRSLKYIIFSQVIPGILYTIAMAQGVYYLLLHFKNYNDEKLNSTKMVKLKNARSKYFDGFDMEKNIKTI</sequence>
<accession>A0AAD5U1M6</accession>
<reference evidence="2" key="1">
    <citation type="submission" date="2020-05" db="EMBL/GenBank/DDBJ databases">
        <title>Phylogenomic resolution of chytrid fungi.</title>
        <authorList>
            <person name="Stajich J.E."/>
            <person name="Amses K."/>
            <person name="Simmons R."/>
            <person name="Seto K."/>
            <person name="Myers J."/>
            <person name="Bonds A."/>
            <person name="Quandt C.A."/>
            <person name="Barry K."/>
            <person name="Liu P."/>
            <person name="Grigoriev I."/>
            <person name="Longcore J.E."/>
            <person name="James T.Y."/>
        </authorList>
    </citation>
    <scope>NUCLEOTIDE SEQUENCE</scope>
    <source>
        <strain evidence="2">JEL0476</strain>
    </source>
</reference>
<organism evidence="2 3">
    <name type="scientific">Clydaea vesicula</name>
    <dbReference type="NCBI Taxonomy" id="447962"/>
    <lineage>
        <taxon>Eukaryota</taxon>
        <taxon>Fungi</taxon>
        <taxon>Fungi incertae sedis</taxon>
        <taxon>Chytridiomycota</taxon>
        <taxon>Chytridiomycota incertae sedis</taxon>
        <taxon>Chytridiomycetes</taxon>
        <taxon>Lobulomycetales</taxon>
        <taxon>Lobulomycetaceae</taxon>
        <taxon>Clydaea</taxon>
    </lineage>
</organism>
<dbReference type="Proteomes" id="UP001211065">
    <property type="component" value="Unassembled WGS sequence"/>
</dbReference>
<dbReference type="AlphaFoldDB" id="A0AAD5U1M6"/>
<feature type="transmembrane region" description="Helical" evidence="1">
    <location>
        <begin position="293"/>
        <end position="317"/>
    </location>
</feature>
<evidence type="ECO:0000256" key="1">
    <source>
        <dbReference type="SAM" id="Phobius"/>
    </source>
</evidence>
<evidence type="ECO:0000313" key="2">
    <source>
        <dbReference type="EMBL" id="KAJ3219511.1"/>
    </source>
</evidence>
<proteinExistence type="predicted"/>
<keyword evidence="1" id="KW-1133">Transmembrane helix</keyword>
<name>A0AAD5U1M6_9FUNG</name>
<gene>
    <name evidence="2" type="ORF">HK099_004670</name>
</gene>
<protein>
    <submittedName>
        <fullName evidence="2">Uncharacterized protein</fullName>
    </submittedName>
</protein>